<evidence type="ECO:0000313" key="2">
    <source>
        <dbReference type="EMBL" id="GGM37186.1"/>
    </source>
</evidence>
<dbReference type="Pfam" id="PF06439">
    <property type="entry name" value="3keto-disac_hyd"/>
    <property type="match status" value="1"/>
</dbReference>
<dbReference type="Gene3D" id="2.60.120.560">
    <property type="entry name" value="Exo-inulinase, domain 1"/>
    <property type="match status" value="1"/>
</dbReference>
<dbReference type="PANTHER" id="PTHR33546">
    <property type="entry name" value="LARGE, MULTIFUNCTIONAL SECRETED PROTEIN-RELATED"/>
    <property type="match status" value="1"/>
</dbReference>
<feature type="domain" description="3-keto-alpha-glucoside-1,2-lyase/3-keto-2-hydroxy-glucal hydratase" evidence="1">
    <location>
        <begin position="4"/>
        <end position="158"/>
    </location>
</feature>
<accession>A0A917TTI2</accession>
<gene>
    <name evidence="2" type="ORF">GCM10007977_043250</name>
</gene>
<evidence type="ECO:0000313" key="3">
    <source>
        <dbReference type="Proteomes" id="UP000642070"/>
    </source>
</evidence>
<dbReference type="PANTHER" id="PTHR33546:SF1">
    <property type="entry name" value="LARGE, MULTIFUNCTIONAL SECRETED PROTEIN"/>
    <property type="match status" value="1"/>
</dbReference>
<dbReference type="Proteomes" id="UP000642070">
    <property type="component" value="Unassembled WGS sequence"/>
</dbReference>
<dbReference type="InterPro" id="IPR010496">
    <property type="entry name" value="AL/BT2_dom"/>
</dbReference>
<reference evidence="2" key="1">
    <citation type="journal article" date="2014" name="Int. J. Syst. Evol. Microbiol.">
        <title>Complete genome sequence of Corynebacterium casei LMG S-19264T (=DSM 44701T), isolated from a smear-ripened cheese.</title>
        <authorList>
            <consortium name="US DOE Joint Genome Institute (JGI-PGF)"/>
            <person name="Walter F."/>
            <person name="Albersmeier A."/>
            <person name="Kalinowski J."/>
            <person name="Ruckert C."/>
        </authorList>
    </citation>
    <scope>NUCLEOTIDE SEQUENCE</scope>
    <source>
        <strain evidence="2">JCM 19831</strain>
    </source>
</reference>
<proteinExistence type="predicted"/>
<dbReference type="GO" id="GO:0016787">
    <property type="term" value="F:hydrolase activity"/>
    <property type="evidence" value="ECO:0007669"/>
    <property type="project" value="InterPro"/>
</dbReference>
<comment type="caution">
    <text evidence="2">The sequence shown here is derived from an EMBL/GenBank/DDBJ whole genome shotgun (WGS) entry which is preliminary data.</text>
</comment>
<protein>
    <recommendedName>
        <fullName evidence="1">3-keto-alpha-glucoside-1,2-lyase/3-keto-2-hydroxy-glucal hydratase domain-containing protein</fullName>
    </recommendedName>
</protein>
<evidence type="ECO:0000259" key="1">
    <source>
        <dbReference type="Pfam" id="PF06439"/>
    </source>
</evidence>
<reference evidence="2" key="2">
    <citation type="submission" date="2020-09" db="EMBL/GenBank/DDBJ databases">
        <authorList>
            <person name="Sun Q."/>
            <person name="Ohkuma M."/>
        </authorList>
    </citation>
    <scope>NUCLEOTIDE SEQUENCE</scope>
    <source>
        <strain evidence="2">JCM 19831</strain>
    </source>
</reference>
<sequence>MEVRNGDIETRQNFGDFKLHVEFWLPLYPPDVTGQARANSGVYLQGRYEIQVLDSFGDTTLANDEAGAIYAKKAPDSNAATAPQTWQTYEITFRAARFNGATKTDNARVTVVWNGVTVQNNVAIDGPTTLGQPEGSAAGPIRLQDHGNPVRYRNIWIEPTN</sequence>
<dbReference type="EMBL" id="BMPI01000020">
    <property type="protein sequence ID" value="GGM37186.1"/>
    <property type="molecule type" value="Genomic_DNA"/>
</dbReference>
<organism evidence="2 3">
    <name type="scientific">Dactylosporangium sucinum</name>
    <dbReference type="NCBI Taxonomy" id="1424081"/>
    <lineage>
        <taxon>Bacteria</taxon>
        <taxon>Bacillati</taxon>
        <taxon>Actinomycetota</taxon>
        <taxon>Actinomycetes</taxon>
        <taxon>Micromonosporales</taxon>
        <taxon>Micromonosporaceae</taxon>
        <taxon>Dactylosporangium</taxon>
    </lineage>
</organism>
<keyword evidence="3" id="KW-1185">Reference proteome</keyword>
<dbReference type="AlphaFoldDB" id="A0A917TTI2"/>
<name>A0A917TTI2_9ACTN</name>